<accession>A0AAV5GSV2</accession>
<keyword evidence="7" id="KW-1185">Reference proteome</keyword>
<sequence length="481" mass="51849">MGLSNFVAKASSAVSGGGQAQQSPNAKQAAGSSSSTPAPGSGDDKIPEGANADDTEVLDDEPKNMLLAMISQLRPGMDLARITFPAFVLEPRSMLERVTDFHSHPELLHGAFNLETPEDRFIQVLRYYLAGWHIKPKGVKKPYNPVLGEFFRCRYDYADGTSAYYIAEQVSHHPPISAWYFVSPEQGLELSGELRPKSKFLGNSAANIMEGESHVRFLEGVGAQDGEYDITMPNMYARGILFGKMVLELGDTSTVRNEKTGVHCDVEFKTKGFFSGAYNAIAGKIKSPKGEVGEISGYWSDAMELQRKGAKGKEVLFDAHSADVVQKAVSPEDQQAPNESRRLWSKVTAAIKTKDMDAATDAKTAIEDAQRAAAKEREAKGESWAPRFFKPSGKGGEWRPVFSLPQGDKAAQREAVRAWIYGSDPEPPRRDGAAAPSPSFSLSNAGAAAPSPALTADSESFVDAPEADEAVVEKAPSAAPA</sequence>
<dbReference type="Gene3D" id="2.40.160.120">
    <property type="match status" value="1"/>
</dbReference>
<feature type="region of interest" description="Disordered" evidence="5">
    <location>
        <begin position="371"/>
        <end position="409"/>
    </location>
</feature>
<comment type="similarity">
    <text evidence="1 4">Belongs to the OSBP family.</text>
</comment>
<evidence type="ECO:0008006" key="8">
    <source>
        <dbReference type="Google" id="ProtNLM"/>
    </source>
</evidence>
<name>A0AAV5GSV2_9BASI</name>
<protein>
    <recommendedName>
        <fullName evidence="8">Oxysterol-binding protein</fullName>
    </recommendedName>
</protein>
<dbReference type="Proteomes" id="UP001342314">
    <property type="component" value="Unassembled WGS sequence"/>
</dbReference>
<dbReference type="SUPFAM" id="SSF144000">
    <property type="entry name" value="Oxysterol-binding protein-like"/>
    <property type="match status" value="1"/>
</dbReference>
<evidence type="ECO:0000256" key="2">
    <source>
        <dbReference type="ARBA" id="ARBA00022448"/>
    </source>
</evidence>
<dbReference type="PANTHER" id="PTHR10972:SF102">
    <property type="entry name" value="OXYSTEROL-BINDING PROTEIN"/>
    <property type="match status" value="1"/>
</dbReference>
<comment type="caution">
    <text evidence="6">The sequence shown here is derived from an EMBL/GenBank/DDBJ whole genome shotgun (WGS) entry which is preliminary data.</text>
</comment>
<dbReference type="FunFam" id="2.40.160.120:FF:000007">
    <property type="entry name" value="Oxysterol binding protein"/>
    <property type="match status" value="1"/>
</dbReference>
<feature type="region of interest" description="Disordered" evidence="5">
    <location>
        <begin position="1"/>
        <end position="58"/>
    </location>
</feature>
<feature type="compositionally biased region" description="Low complexity" evidence="5">
    <location>
        <begin position="29"/>
        <end position="41"/>
    </location>
</feature>
<feature type="region of interest" description="Disordered" evidence="5">
    <location>
        <begin position="422"/>
        <end position="481"/>
    </location>
</feature>
<dbReference type="Gene3D" id="3.30.70.3490">
    <property type="match status" value="1"/>
</dbReference>
<dbReference type="GO" id="GO:0032934">
    <property type="term" value="F:sterol binding"/>
    <property type="evidence" value="ECO:0007669"/>
    <property type="project" value="TreeGrafter"/>
</dbReference>
<evidence type="ECO:0000256" key="3">
    <source>
        <dbReference type="ARBA" id="ARBA00023121"/>
    </source>
</evidence>
<dbReference type="Pfam" id="PF01237">
    <property type="entry name" value="Oxysterol_BP"/>
    <property type="match status" value="2"/>
</dbReference>
<organism evidence="6 7">
    <name type="scientific">Rhodotorula paludigena</name>
    <dbReference type="NCBI Taxonomy" id="86838"/>
    <lineage>
        <taxon>Eukaryota</taxon>
        <taxon>Fungi</taxon>
        <taxon>Dikarya</taxon>
        <taxon>Basidiomycota</taxon>
        <taxon>Pucciniomycotina</taxon>
        <taxon>Microbotryomycetes</taxon>
        <taxon>Sporidiobolales</taxon>
        <taxon>Sporidiobolaceae</taxon>
        <taxon>Rhodotorula</taxon>
    </lineage>
</organism>
<feature type="compositionally biased region" description="Low complexity" evidence="5">
    <location>
        <begin position="441"/>
        <end position="458"/>
    </location>
</feature>
<dbReference type="InterPro" id="IPR037239">
    <property type="entry name" value="OSBP_sf"/>
</dbReference>
<feature type="compositionally biased region" description="Basic and acidic residues" evidence="5">
    <location>
        <begin position="371"/>
        <end position="381"/>
    </location>
</feature>
<evidence type="ECO:0000313" key="6">
    <source>
        <dbReference type="EMBL" id="GJN92580.1"/>
    </source>
</evidence>
<evidence type="ECO:0000256" key="5">
    <source>
        <dbReference type="SAM" id="MobiDB-lite"/>
    </source>
</evidence>
<dbReference type="GO" id="GO:0005829">
    <property type="term" value="C:cytosol"/>
    <property type="evidence" value="ECO:0007669"/>
    <property type="project" value="TreeGrafter"/>
</dbReference>
<dbReference type="InterPro" id="IPR000648">
    <property type="entry name" value="Oxysterol-bd"/>
</dbReference>
<dbReference type="InterPro" id="IPR018494">
    <property type="entry name" value="Oxysterol-bd_CS"/>
</dbReference>
<keyword evidence="2" id="KW-0813">Transport</keyword>
<dbReference type="EMBL" id="BQKY01000011">
    <property type="protein sequence ID" value="GJN92580.1"/>
    <property type="molecule type" value="Genomic_DNA"/>
</dbReference>
<evidence type="ECO:0000256" key="1">
    <source>
        <dbReference type="ARBA" id="ARBA00008842"/>
    </source>
</evidence>
<dbReference type="FunFam" id="1.10.287.2720:FF:000001">
    <property type="entry name" value="Oxysterol-binding OBPalpha"/>
    <property type="match status" value="1"/>
</dbReference>
<reference evidence="6 7" key="1">
    <citation type="submission" date="2021-12" db="EMBL/GenBank/DDBJ databases">
        <title>High titer production of polyol ester of fatty acids by Rhodotorula paludigena BS15 towards product separation-free biomass refinery.</title>
        <authorList>
            <person name="Mano J."/>
            <person name="Ono H."/>
            <person name="Tanaka T."/>
            <person name="Naito K."/>
            <person name="Sushida H."/>
            <person name="Ike M."/>
            <person name="Tokuyasu K."/>
            <person name="Kitaoka M."/>
        </authorList>
    </citation>
    <scope>NUCLEOTIDE SEQUENCE [LARGE SCALE GENOMIC DNA]</scope>
    <source>
        <strain evidence="6 7">BS15</strain>
    </source>
</reference>
<evidence type="ECO:0000256" key="4">
    <source>
        <dbReference type="RuleBase" id="RU003844"/>
    </source>
</evidence>
<proteinExistence type="inferred from homology"/>
<keyword evidence="3" id="KW-0446">Lipid-binding</keyword>
<dbReference type="PROSITE" id="PS01013">
    <property type="entry name" value="OSBP"/>
    <property type="match status" value="1"/>
</dbReference>
<dbReference type="PANTHER" id="PTHR10972">
    <property type="entry name" value="OXYSTEROL-BINDING PROTEIN-RELATED"/>
    <property type="match status" value="1"/>
</dbReference>
<dbReference type="AlphaFoldDB" id="A0AAV5GSV2"/>
<gene>
    <name evidence="6" type="ORF">Rhopal_005610-T1</name>
</gene>
<dbReference type="GO" id="GO:0032541">
    <property type="term" value="C:cortical endoplasmic reticulum"/>
    <property type="evidence" value="ECO:0007669"/>
    <property type="project" value="TreeGrafter"/>
</dbReference>
<dbReference type="Gene3D" id="1.10.287.2720">
    <property type="match status" value="1"/>
</dbReference>
<evidence type="ECO:0000313" key="7">
    <source>
        <dbReference type="Proteomes" id="UP001342314"/>
    </source>
</evidence>
<dbReference type="GO" id="GO:0016020">
    <property type="term" value="C:membrane"/>
    <property type="evidence" value="ECO:0007669"/>
    <property type="project" value="TreeGrafter"/>
</dbReference>